<keyword evidence="1" id="KW-0812">Transmembrane</keyword>
<name>A0A0F6SEW5_9BACT</name>
<proteinExistence type="predicted"/>
<dbReference type="Proteomes" id="UP000034883">
    <property type="component" value="Chromosome"/>
</dbReference>
<dbReference type="STRING" id="927083.DB32_003053"/>
<gene>
    <name evidence="2" type="ORF">DB32_003053</name>
</gene>
<dbReference type="EMBL" id="CP011125">
    <property type="protein sequence ID" value="AKF05904.1"/>
    <property type="molecule type" value="Genomic_DNA"/>
</dbReference>
<accession>A0A0F6SEW5</accession>
<dbReference type="AlphaFoldDB" id="A0A0F6SEW5"/>
<dbReference type="KEGG" id="samy:DB32_003053"/>
<keyword evidence="3" id="KW-1185">Reference proteome</keyword>
<protein>
    <submittedName>
        <fullName evidence="2">Uncharacterized protein</fullName>
    </submittedName>
</protein>
<keyword evidence="1" id="KW-1133">Transmembrane helix</keyword>
<reference evidence="2 3" key="1">
    <citation type="submission" date="2015-03" db="EMBL/GenBank/DDBJ databases">
        <title>Genome assembly of Sandaracinus amylolyticus DSM 53668.</title>
        <authorList>
            <person name="Sharma G."/>
            <person name="Subramanian S."/>
        </authorList>
    </citation>
    <scope>NUCLEOTIDE SEQUENCE [LARGE SCALE GENOMIC DNA]</scope>
    <source>
        <strain evidence="2 3">DSM 53668</strain>
    </source>
</reference>
<keyword evidence="1" id="KW-0472">Membrane</keyword>
<evidence type="ECO:0000313" key="2">
    <source>
        <dbReference type="EMBL" id="AKF05904.1"/>
    </source>
</evidence>
<feature type="transmembrane region" description="Helical" evidence="1">
    <location>
        <begin position="26"/>
        <end position="46"/>
    </location>
</feature>
<sequence>MSSLAWLALAVQIGAAALSARESALAFLVVPASWALAVVACVSVARAKGYPRWLGIFCAVLGLGIGPLMVIALPTLPEPEVRGDSDC</sequence>
<feature type="transmembrane region" description="Helical" evidence="1">
    <location>
        <begin position="53"/>
        <end position="73"/>
    </location>
</feature>
<evidence type="ECO:0000313" key="3">
    <source>
        <dbReference type="Proteomes" id="UP000034883"/>
    </source>
</evidence>
<organism evidence="2 3">
    <name type="scientific">Sandaracinus amylolyticus</name>
    <dbReference type="NCBI Taxonomy" id="927083"/>
    <lineage>
        <taxon>Bacteria</taxon>
        <taxon>Pseudomonadati</taxon>
        <taxon>Myxococcota</taxon>
        <taxon>Polyangia</taxon>
        <taxon>Polyangiales</taxon>
        <taxon>Sandaracinaceae</taxon>
        <taxon>Sandaracinus</taxon>
    </lineage>
</organism>
<evidence type="ECO:0000256" key="1">
    <source>
        <dbReference type="SAM" id="Phobius"/>
    </source>
</evidence>